<gene>
    <name evidence="2" type="ORF">KUF71_008343</name>
</gene>
<comment type="caution">
    <text evidence="2">The sequence shown here is derived from an EMBL/GenBank/DDBJ whole genome shotgun (WGS) entry which is preliminary data.</text>
</comment>
<keyword evidence="3" id="KW-1185">Reference proteome</keyword>
<dbReference type="EMBL" id="JAHWGI010000970">
    <property type="protein sequence ID" value="KAK3919194.1"/>
    <property type="molecule type" value="Genomic_DNA"/>
</dbReference>
<proteinExistence type="predicted"/>
<dbReference type="Proteomes" id="UP001219518">
    <property type="component" value="Unassembled WGS sequence"/>
</dbReference>
<accession>A0AAE1HDC3</accession>
<organism evidence="2 3">
    <name type="scientific">Frankliniella fusca</name>
    <dbReference type="NCBI Taxonomy" id="407009"/>
    <lineage>
        <taxon>Eukaryota</taxon>
        <taxon>Metazoa</taxon>
        <taxon>Ecdysozoa</taxon>
        <taxon>Arthropoda</taxon>
        <taxon>Hexapoda</taxon>
        <taxon>Insecta</taxon>
        <taxon>Pterygota</taxon>
        <taxon>Neoptera</taxon>
        <taxon>Paraneoptera</taxon>
        <taxon>Thysanoptera</taxon>
        <taxon>Terebrantia</taxon>
        <taxon>Thripoidea</taxon>
        <taxon>Thripidae</taxon>
        <taxon>Frankliniella</taxon>
    </lineage>
</organism>
<evidence type="ECO:0000313" key="3">
    <source>
        <dbReference type="Proteomes" id="UP001219518"/>
    </source>
</evidence>
<evidence type="ECO:0000313" key="2">
    <source>
        <dbReference type="EMBL" id="KAK3919194.1"/>
    </source>
</evidence>
<feature type="region of interest" description="Disordered" evidence="1">
    <location>
        <begin position="56"/>
        <end position="84"/>
    </location>
</feature>
<reference evidence="2" key="1">
    <citation type="submission" date="2021-07" db="EMBL/GenBank/DDBJ databases">
        <authorList>
            <person name="Catto M.A."/>
            <person name="Jacobson A."/>
            <person name="Kennedy G."/>
            <person name="Labadie P."/>
            <person name="Hunt B.G."/>
            <person name="Srinivasan R."/>
        </authorList>
    </citation>
    <scope>NUCLEOTIDE SEQUENCE</scope>
    <source>
        <strain evidence="2">PL_HMW_Pooled</strain>
        <tissue evidence="2">Head</tissue>
    </source>
</reference>
<name>A0AAE1HDC3_9NEOP</name>
<reference evidence="2" key="2">
    <citation type="journal article" date="2023" name="BMC Genomics">
        <title>Pest status, molecular evolution, and epigenetic factors derived from the genome assembly of Frankliniella fusca, a thysanopteran phytovirus vector.</title>
        <authorList>
            <person name="Catto M.A."/>
            <person name="Labadie P.E."/>
            <person name="Jacobson A.L."/>
            <person name="Kennedy G.G."/>
            <person name="Srinivasan R."/>
            <person name="Hunt B.G."/>
        </authorList>
    </citation>
    <scope>NUCLEOTIDE SEQUENCE</scope>
    <source>
        <strain evidence="2">PL_HMW_Pooled</strain>
    </source>
</reference>
<feature type="compositionally biased region" description="Polar residues" evidence="1">
    <location>
        <begin position="56"/>
        <end position="68"/>
    </location>
</feature>
<evidence type="ECO:0000256" key="1">
    <source>
        <dbReference type="SAM" id="MobiDB-lite"/>
    </source>
</evidence>
<dbReference type="AlphaFoldDB" id="A0AAE1HDC3"/>
<sequence length="100" mass="11153">MQLVHPFSLQAIPYSAQPFQVLNKGLKAWRHRRGKSHRALALTLAIIVIPIEATAPHTSSRSTASVSDGQVACKQGNEQQDSEEYLRDSRLNVDIIQTIF</sequence>
<protein>
    <submittedName>
        <fullName evidence="2">Glycine dehydrogenase (Decarboxylating)</fullName>
    </submittedName>
</protein>